<feature type="compositionally biased region" description="Low complexity" evidence="1">
    <location>
        <begin position="171"/>
        <end position="180"/>
    </location>
</feature>
<reference evidence="2" key="1">
    <citation type="submission" date="2021-03" db="EMBL/GenBank/DDBJ databases">
        <title>Draft genome sequence of rust myrtle Austropuccinia psidii MF-1, a brazilian biotype.</title>
        <authorList>
            <person name="Quecine M.C."/>
            <person name="Pachon D.M.R."/>
            <person name="Bonatelli M.L."/>
            <person name="Correr F.H."/>
            <person name="Franceschini L.M."/>
            <person name="Leite T.F."/>
            <person name="Margarido G.R.A."/>
            <person name="Almeida C.A."/>
            <person name="Ferrarezi J.A."/>
            <person name="Labate C.A."/>
        </authorList>
    </citation>
    <scope>NUCLEOTIDE SEQUENCE</scope>
    <source>
        <strain evidence="2">MF-1</strain>
    </source>
</reference>
<evidence type="ECO:0000313" key="3">
    <source>
        <dbReference type="Proteomes" id="UP000765509"/>
    </source>
</evidence>
<gene>
    <name evidence="2" type="ORF">O181_122385</name>
</gene>
<accession>A0A9Q3KP37</accession>
<feature type="compositionally biased region" description="Polar residues" evidence="1">
    <location>
        <begin position="236"/>
        <end position="253"/>
    </location>
</feature>
<evidence type="ECO:0000313" key="2">
    <source>
        <dbReference type="EMBL" id="MBW0582670.1"/>
    </source>
</evidence>
<feature type="region of interest" description="Disordered" evidence="1">
    <location>
        <begin position="171"/>
        <end position="192"/>
    </location>
</feature>
<dbReference type="EMBL" id="AVOT02113089">
    <property type="protein sequence ID" value="MBW0582670.1"/>
    <property type="molecule type" value="Genomic_DNA"/>
</dbReference>
<feature type="compositionally biased region" description="Polar residues" evidence="1">
    <location>
        <begin position="181"/>
        <end position="192"/>
    </location>
</feature>
<protein>
    <submittedName>
        <fullName evidence="2">Uncharacterized protein</fullName>
    </submittedName>
</protein>
<feature type="region of interest" description="Disordered" evidence="1">
    <location>
        <begin position="229"/>
        <end position="265"/>
    </location>
</feature>
<dbReference type="AlphaFoldDB" id="A0A9Q3KP37"/>
<evidence type="ECO:0000256" key="1">
    <source>
        <dbReference type="SAM" id="MobiDB-lite"/>
    </source>
</evidence>
<proteinExistence type="predicted"/>
<comment type="caution">
    <text evidence="2">The sequence shown here is derived from an EMBL/GenBank/DDBJ whole genome shotgun (WGS) entry which is preliminary data.</text>
</comment>
<organism evidence="2 3">
    <name type="scientific">Austropuccinia psidii MF-1</name>
    <dbReference type="NCBI Taxonomy" id="1389203"/>
    <lineage>
        <taxon>Eukaryota</taxon>
        <taxon>Fungi</taxon>
        <taxon>Dikarya</taxon>
        <taxon>Basidiomycota</taxon>
        <taxon>Pucciniomycotina</taxon>
        <taxon>Pucciniomycetes</taxon>
        <taxon>Pucciniales</taxon>
        <taxon>Sphaerophragmiaceae</taxon>
        <taxon>Austropuccinia</taxon>
    </lineage>
</organism>
<sequence>MTELTESSPSAPPPSVLCGSGVFSQFSSPSMASSGNFDPSQTYDGFKAVERTCCCTRVPTSNVRRYLWSRKDGRFVKEFQVSEASTPDGTLGFSNLTGSRQRDVARWTNAGGSIPVGDRPIYSSSEVPISRINTEGVVKRIRRIVDSPADPDAEGSDELDGEEVVVVPHSVGHTSSTSSSQPLANRFQSPVIPSTPRTFQTLLASIPTTLPPDSPSPSHSRPAFNQAVRPSAIQKPRNSPITTFQQLQPMASSSRRKDGLSPLPIPAAQVFQRRDCWPI</sequence>
<keyword evidence="3" id="KW-1185">Reference proteome</keyword>
<dbReference type="Proteomes" id="UP000765509">
    <property type="component" value="Unassembled WGS sequence"/>
</dbReference>
<name>A0A9Q3KP37_9BASI</name>